<evidence type="ECO:0000259" key="1">
    <source>
        <dbReference type="Pfam" id="PF18765"/>
    </source>
</evidence>
<organism evidence="2 3">
    <name type="scientific">Candidatus Electronema aureum</name>
    <dbReference type="NCBI Taxonomy" id="2005002"/>
    <lineage>
        <taxon>Bacteria</taxon>
        <taxon>Pseudomonadati</taxon>
        <taxon>Thermodesulfobacteriota</taxon>
        <taxon>Desulfobulbia</taxon>
        <taxon>Desulfobulbales</taxon>
        <taxon>Desulfobulbaceae</taxon>
        <taxon>Candidatus Electronema</taxon>
    </lineage>
</organism>
<dbReference type="GO" id="GO:0016740">
    <property type="term" value="F:transferase activity"/>
    <property type="evidence" value="ECO:0007669"/>
    <property type="project" value="UniProtKB-KW"/>
</dbReference>
<dbReference type="InterPro" id="IPR041633">
    <property type="entry name" value="Polbeta"/>
</dbReference>
<comment type="caution">
    <text evidence="2">The sequence shown here is derived from an EMBL/GenBank/DDBJ whole genome shotgun (WGS) entry which is preliminary data.</text>
</comment>
<evidence type="ECO:0000313" key="2">
    <source>
        <dbReference type="EMBL" id="TAA76180.1"/>
    </source>
</evidence>
<dbReference type="Proteomes" id="UP000316238">
    <property type="component" value="Unassembled WGS sequence"/>
</dbReference>
<proteinExistence type="predicted"/>
<dbReference type="SUPFAM" id="SSF81301">
    <property type="entry name" value="Nucleotidyltransferase"/>
    <property type="match status" value="1"/>
</dbReference>
<reference evidence="2" key="1">
    <citation type="submission" date="2017-07" db="EMBL/GenBank/DDBJ databases">
        <title>The cable genome - Insights into the physiology and evolution of filamentous bacteria capable of sulfide oxidation via long distance electron transfer.</title>
        <authorList>
            <person name="Thorup C."/>
            <person name="Bjerg J.T."/>
            <person name="Schreiber L."/>
            <person name="Nielsen L.P."/>
            <person name="Kjeldsen K.U."/>
            <person name="Boesen T."/>
            <person name="Boggild A."/>
            <person name="Meysman F."/>
            <person name="Geelhoed J."/>
            <person name="Schramm A."/>
        </authorList>
    </citation>
    <scope>NUCLEOTIDE SEQUENCE [LARGE SCALE GENOMIC DNA]</scope>
    <source>
        <strain evidence="2">GS</strain>
    </source>
</reference>
<dbReference type="InterPro" id="IPR043519">
    <property type="entry name" value="NT_sf"/>
</dbReference>
<protein>
    <submittedName>
        <fullName evidence="2">Nucleotidyltransferase domain-containing protein</fullName>
    </submittedName>
</protein>
<name>A0A521G5E6_9BACT</name>
<feature type="domain" description="Polymerase beta nucleotidyltransferase" evidence="1">
    <location>
        <begin position="15"/>
        <end position="47"/>
    </location>
</feature>
<accession>A0A521G5E6</accession>
<dbReference type="Gene3D" id="3.30.460.10">
    <property type="entry name" value="Beta Polymerase, domain 2"/>
    <property type="match status" value="1"/>
</dbReference>
<evidence type="ECO:0000313" key="3">
    <source>
        <dbReference type="Proteomes" id="UP000316238"/>
    </source>
</evidence>
<dbReference type="AlphaFoldDB" id="A0A521G5E6"/>
<keyword evidence="3" id="KW-1185">Reference proteome</keyword>
<gene>
    <name evidence="2" type="ORF">CDV28_10178</name>
</gene>
<sequence>MLNGNDIIKFLSDYISFLKDECHISRLGLFGSFARNEQDDSSDIDIIL</sequence>
<dbReference type="Pfam" id="PF18765">
    <property type="entry name" value="Polbeta"/>
    <property type="match status" value="1"/>
</dbReference>
<dbReference type="EMBL" id="NQJD01000001">
    <property type="protein sequence ID" value="TAA76180.1"/>
    <property type="molecule type" value="Genomic_DNA"/>
</dbReference>